<dbReference type="GO" id="GO:0016818">
    <property type="term" value="F:hydrolase activity, acting on acid anhydrides, in phosphorus-containing anhydrides"/>
    <property type="evidence" value="ECO:0007669"/>
    <property type="project" value="InterPro"/>
</dbReference>
<reference evidence="15" key="1">
    <citation type="submission" date="2023-12" db="EMBL/GenBank/DDBJ databases">
        <title>Genome assembly of Anisodus tanguticus.</title>
        <authorList>
            <person name="Wang Y.-J."/>
        </authorList>
    </citation>
    <scope>NUCLEOTIDE SEQUENCE</scope>
    <source>
        <strain evidence="15">KB-2021</strain>
        <tissue evidence="15">Leaf</tissue>
    </source>
</reference>
<dbReference type="InterPro" id="IPR002464">
    <property type="entry name" value="DNA/RNA_helicase_DEAH_CS"/>
</dbReference>
<evidence type="ECO:0000313" key="15">
    <source>
        <dbReference type="EMBL" id="KAK4375432.1"/>
    </source>
</evidence>
<evidence type="ECO:0000256" key="9">
    <source>
        <dbReference type="ARBA" id="ARBA00023004"/>
    </source>
</evidence>
<sequence>MEERREFPAFPYEPYSIQLDFMTALYQSLNKGGVSMLESPTGTGKTLSIICSALQWLVDRKQHQKTQTDSSNLSGKQEDQLGGDDEPDWMRNFVIDKDTKSPEKKTKGKKQMGSNKRFDRKGKKEVVRDLITNGGGMEEDTDIEKVNNLPTKHEVEGMDEAEFLVEEYESEDDNGGRQKRKGGGVLVNSSSEEEKDEDGMEDEEEEARPKIYFCSRTHSQLSQFIKELRKTKFADEVNVICLGSRKNFCINQEVLKLGSSTQINERCLELQKNIRACGRVGRSKTSSGCSMHRNHKRGKEFRSDVSQQGPLDIEDLVQIGHDLKTCPYYGSRSMVHTADLVVLPYQSLLSKSSRESLGLSLKDSVVVIDEAHNLADSLVSMYNSKITLSQLELVHSHLESYFKRFRNLLGPSNRRYIQIVMVLTRAFLQVLHNENCQSNFDPGCNAEGSRSGFDSSMAINEFLFSHNIDNINLFKLLKYIEESNIIHKVCGYGHKVALSKEVSALKNDDQSSHDESALSGFQALVNILLSLTNKDGDGRIIISRTKPKCSMQQGGYLKYVMLTGEKIFSEILNQAHAVILAGGTLQPIEETKERLFPWLPPDQLHFFSCGHIIPSENILPIVVPQGPSDHSFDFSYSTRSSSVMIQELGLLVSNLVNVIPEGMVLFFSSFDYEGQVYDAWKESGIIGRIMKKKRIFREPRKSTDVEIVLKEYKETIDAVSGSSSKRDPVSRNGAILLAIVGGKVSEGINFSDGMGRCIVMVGLPYPSPADIELMERIKYIEGFDTSIGKNTKFQAERSWYSGDAQGGLHILKSCKHRGKQYYENLCMKAVNQSIGRAIRHINDYAAILLVDTRYTFDPSERSSSHSTNKLPQWIKNRLVSATKNYGELHRLLHQFFKFHKGKEDNHNRIPNSIIQELGDFYRDFPQQWDYCDHNEVPERKSIGEISVNTMNDQERKSKEEKMGEAFLQNTSKGDMLAQKMKELEIMDEEDLDQMLDIKEVLYYYSHLTCPVYVDIVDRYFMDMYDEFSLPQTFINVNSSMRSLGPTKL</sequence>
<comment type="cofactor">
    <cofactor evidence="1">
        <name>[4Fe-4S] cluster</name>
        <dbReference type="ChEBI" id="CHEBI:49883"/>
    </cofactor>
</comment>
<dbReference type="SMART" id="SM00488">
    <property type="entry name" value="DEXDc2"/>
    <property type="match status" value="1"/>
</dbReference>
<dbReference type="InterPro" id="IPR045028">
    <property type="entry name" value="DinG/Rad3-like"/>
</dbReference>
<dbReference type="InterPro" id="IPR010614">
    <property type="entry name" value="RAD3-like_helicase_DEAD"/>
</dbReference>
<evidence type="ECO:0000256" key="11">
    <source>
        <dbReference type="ARBA" id="ARBA00023235"/>
    </source>
</evidence>
<evidence type="ECO:0000259" key="14">
    <source>
        <dbReference type="PROSITE" id="PS51193"/>
    </source>
</evidence>
<dbReference type="GO" id="GO:0003677">
    <property type="term" value="F:DNA binding"/>
    <property type="evidence" value="ECO:0007669"/>
    <property type="project" value="InterPro"/>
</dbReference>
<evidence type="ECO:0000256" key="3">
    <source>
        <dbReference type="ARBA" id="ARBA00008435"/>
    </source>
</evidence>
<feature type="region of interest" description="Disordered" evidence="13">
    <location>
        <begin position="64"/>
        <end position="123"/>
    </location>
</feature>
<dbReference type="AlphaFoldDB" id="A0AAE1SSQ8"/>
<accession>A0AAE1SSQ8</accession>
<dbReference type="InterPro" id="IPR006554">
    <property type="entry name" value="Helicase-like_DEXD_c2"/>
</dbReference>
<evidence type="ECO:0000256" key="4">
    <source>
        <dbReference type="ARBA" id="ARBA00022723"/>
    </source>
</evidence>
<name>A0AAE1SSQ8_9SOLA</name>
<dbReference type="SMART" id="SM00487">
    <property type="entry name" value="DEXDc"/>
    <property type="match status" value="1"/>
</dbReference>
<dbReference type="GO" id="GO:0006139">
    <property type="term" value="P:nucleobase-containing compound metabolic process"/>
    <property type="evidence" value="ECO:0007669"/>
    <property type="project" value="InterPro"/>
</dbReference>
<dbReference type="GO" id="GO:0046872">
    <property type="term" value="F:metal ion binding"/>
    <property type="evidence" value="ECO:0007669"/>
    <property type="project" value="UniProtKB-KW"/>
</dbReference>
<keyword evidence="8" id="KW-0067">ATP-binding</keyword>
<evidence type="ECO:0000256" key="5">
    <source>
        <dbReference type="ARBA" id="ARBA00022741"/>
    </source>
</evidence>
<dbReference type="CDD" id="cd18788">
    <property type="entry name" value="SF2_C_XPD"/>
    <property type="match status" value="1"/>
</dbReference>
<dbReference type="Gene3D" id="3.40.50.300">
    <property type="entry name" value="P-loop containing nucleotide triphosphate hydrolases"/>
    <property type="match status" value="3"/>
</dbReference>
<organism evidence="15 16">
    <name type="scientific">Anisodus tanguticus</name>
    <dbReference type="NCBI Taxonomy" id="243964"/>
    <lineage>
        <taxon>Eukaryota</taxon>
        <taxon>Viridiplantae</taxon>
        <taxon>Streptophyta</taxon>
        <taxon>Embryophyta</taxon>
        <taxon>Tracheophyta</taxon>
        <taxon>Spermatophyta</taxon>
        <taxon>Magnoliopsida</taxon>
        <taxon>eudicotyledons</taxon>
        <taxon>Gunneridae</taxon>
        <taxon>Pentapetalae</taxon>
        <taxon>asterids</taxon>
        <taxon>lamiids</taxon>
        <taxon>Solanales</taxon>
        <taxon>Solanaceae</taxon>
        <taxon>Solanoideae</taxon>
        <taxon>Hyoscyameae</taxon>
        <taxon>Anisodus</taxon>
    </lineage>
</organism>
<keyword evidence="5" id="KW-0547">Nucleotide-binding</keyword>
<evidence type="ECO:0000313" key="16">
    <source>
        <dbReference type="Proteomes" id="UP001291623"/>
    </source>
</evidence>
<dbReference type="PANTHER" id="PTHR11472">
    <property type="entry name" value="DNA REPAIR DEAD HELICASE RAD3/XP-D SUBFAMILY MEMBER"/>
    <property type="match status" value="1"/>
</dbReference>
<dbReference type="SMART" id="SM00491">
    <property type="entry name" value="HELICc2"/>
    <property type="match status" value="1"/>
</dbReference>
<comment type="subcellular location">
    <subcellularLocation>
        <location evidence="2">Nucleus</location>
    </subcellularLocation>
</comment>
<dbReference type="PROSITE" id="PS00690">
    <property type="entry name" value="DEAH_ATP_HELICASE"/>
    <property type="match status" value="1"/>
</dbReference>
<dbReference type="InterPro" id="IPR014013">
    <property type="entry name" value="Helic_SF1/SF2_ATP-bd_DinG/Rad3"/>
</dbReference>
<keyword evidence="9" id="KW-0408">Iron</keyword>
<feature type="region of interest" description="Disordered" evidence="13">
    <location>
        <begin position="168"/>
        <end position="208"/>
    </location>
</feature>
<protein>
    <recommendedName>
        <fullName evidence="14">Helicase ATP-binding domain-containing protein</fullName>
    </recommendedName>
</protein>
<dbReference type="Proteomes" id="UP001291623">
    <property type="component" value="Unassembled WGS sequence"/>
</dbReference>
<dbReference type="GO" id="GO:0034085">
    <property type="term" value="P:establishment of sister chromatid cohesion"/>
    <property type="evidence" value="ECO:0007669"/>
    <property type="project" value="TreeGrafter"/>
</dbReference>
<dbReference type="Pfam" id="PF06733">
    <property type="entry name" value="DEAD_2"/>
    <property type="match status" value="1"/>
</dbReference>
<dbReference type="GO" id="GO:0006974">
    <property type="term" value="P:DNA damage response"/>
    <property type="evidence" value="ECO:0007669"/>
    <property type="project" value="UniProtKB-ARBA"/>
</dbReference>
<keyword evidence="10" id="KW-0411">Iron-sulfur</keyword>
<dbReference type="InterPro" id="IPR027417">
    <property type="entry name" value="P-loop_NTPase"/>
</dbReference>
<evidence type="ECO:0000256" key="8">
    <source>
        <dbReference type="ARBA" id="ARBA00022840"/>
    </source>
</evidence>
<proteinExistence type="inferred from homology"/>
<evidence type="ECO:0000256" key="1">
    <source>
        <dbReference type="ARBA" id="ARBA00001966"/>
    </source>
</evidence>
<dbReference type="InterPro" id="IPR013020">
    <property type="entry name" value="Rad3/Chl1-like"/>
</dbReference>
<dbReference type="SUPFAM" id="SSF52540">
    <property type="entry name" value="P-loop containing nucleoside triphosphate hydrolases"/>
    <property type="match status" value="1"/>
</dbReference>
<feature type="compositionally biased region" description="Basic and acidic residues" evidence="13">
    <location>
        <begin position="94"/>
        <end position="105"/>
    </location>
</feature>
<dbReference type="GO" id="GO:0051536">
    <property type="term" value="F:iron-sulfur cluster binding"/>
    <property type="evidence" value="ECO:0007669"/>
    <property type="project" value="UniProtKB-KW"/>
</dbReference>
<keyword evidence="12" id="KW-0539">Nucleus</keyword>
<dbReference type="InterPro" id="IPR014001">
    <property type="entry name" value="Helicase_ATP-bd"/>
</dbReference>
<feature type="compositionally biased region" description="Acidic residues" evidence="13">
    <location>
        <begin position="191"/>
        <end position="206"/>
    </location>
</feature>
<evidence type="ECO:0000256" key="10">
    <source>
        <dbReference type="ARBA" id="ARBA00023014"/>
    </source>
</evidence>
<dbReference type="PANTHER" id="PTHR11472:SF41">
    <property type="entry name" value="ATP-DEPENDENT DNA HELICASE DDX11-RELATED"/>
    <property type="match status" value="1"/>
</dbReference>
<evidence type="ECO:0000256" key="12">
    <source>
        <dbReference type="ARBA" id="ARBA00023242"/>
    </source>
</evidence>
<evidence type="ECO:0000256" key="6">
    <source>
        <dbReference type="ARBA" id="ARBA00022801"/>
    </source>
</evidence>
<keyword evidence="6" id="KW-0378">Hydrolase</keyword>
<keyword evidence="16" id="KW-1185">Reference proteome</keyword>
<dbReference type="InterPro" id="IPR006555">
    <property type="entry name" value="ATP-dep_Helicase_C"/>
</dbReference>
<feature type="domain" description="Helicase ATP-binding" evidence="14">
    <location>
        <begin position="4"/>
        <end position="420"/>
    </location>
</feature>
<dbReference type="EMBL" id="JAVYJV010000003">
    <property type="protein sequence ID" value="KAK4375432.1"/>
    <property type="molecule type" value="Genomic_DNA"/>
</dbReference>
<gene>
    <name evidence="15" type="ORF">RND71_006109</name>
</gene>
<evidence type="ECO:0000256" key="2">
    <source>
        <dbReference type="ARBA" id="ARBA00004123"/>
    </source>
</evidence>
<keyword evidence="4" id="KW-0479">Metal-binding</keyword>
<dbReference type="Pfam" id="PF13307">
    <property type="entry name" value="Helicase_C_2"/>
    <property type="match status" value="1"/>
</dbReference>
<evidence type="ECO:0000256" key="13">
    <source>
        <dbReference type="SAM" id="MobiDB-lite"/>
    </source>
</evidence>
<feature type="compositionally biased region" description="Polar residues" evidence="13">
    <location>
        <begin position="65"/>
        <end position="75"/>
    </location>
</feature>
<dbReference type="PROSITE" id="PS51193">
    <property type="entry name" value="HELICASE_ATP_BIND_2"/>
    <property type="match status" value="1"/>
</dbReference>
<keyword evidence="7" id="KW-0347">Helicase</keyword>
<keyword evidence="11" id="KW-0413">Isomerase</keyword>
<dbReference type="GO" id="GO:0003678">
    <property type="term" value="F:DNA helicase activity"/>
    <property type="evidence" value="ECO:0007669"/>
    <property type="project" value="InterPro"/>
</dbReference>
<comment type="caution">
    <text evidence="15">The sequence shown here is derived from an EMBL/GenBank/DDBJ whole genome shotgun (WGS) entry which is preliminary data.</text>
</comment>
<dbReference type="GO" id="GO:0005634">
    <property type="term" value="C:nucleus"/>
    <property type="evidence" value="ECO:0007669"/>
    <property type="project" value="UniProtKB-SubCell"/>
</dbReference>
<dbReference type="GO" id="GO:0005524">
    <property type="term" value="F:ATP binding"/>
    <property type="evidence" value="ECO:0007669"/>
    <property type="project" value="UniProtKB-KW"/>
</dbReference>
<evidence type="ECO:0000256" key="7">
    <source>
        <dbReference type="ARBA" id="ARBA00022806"/>
    </source>
</evidence>
<dbReference type="NCBIfam" id="TIGR00604">
    <property type="entry name" value="rad3"/>
    <property type="match status" value="1"/>
</dbReference>
<comment type="similarity">
    <text evidence="3">Belongs to the DEAD box helicase family. DEAH subfamily. DDX11/CHL1 sub-subfamily.</text>
</comment>